<gene>
    <name evidence="3" type="ORF">F3D66_22635</name>
</gene>
<dbReference type="PANTHER" id="PTHR43751:SF3">
    <property type="entry name" value="SULFATASE N-TERMINAL DOMAIN-CONTAINING PROTEIN"/>
    <property type="match status" value="1"/>
</dbReference>
<dbReference type="RefSeq" id="WP_004320053.1">
    <property type="nucleotide sequence ID" value="NZ_DAWEDY010000076.1"/>
</dbReference>
<evidence type="ECO:0000256" key="1">
    <source>
        <dbReference type="PIRSR" id="PIRSR600917-52"/>
    </source>
</evidence>
<name>A0A5M5DTN2_BACOV</name>
<dbReference type="CDD" id="cd16145">
    <property type="entry name" value="ARS_like"/>
    <property type="match status" value="1"/>
</dbReference>
<dbReference type="InterPro" id="IPR000917">
    <property type="entry name" value="Sulfatase_N"/>
</dbReference>
<dbReference type="EMBL" id="VWKB01000036">
    <property type="protein sequence ID" value="KAA4091700.1"/>
    <property type="molecule type" value="Genomic_DNA"/>
</dbReference>
<accession>A0A5M5DTN2</accession>
<dbReference type="PANTHER" id="PTHR43751">
    <property type="entry name" value="SULFATASE"/>
    <property type="match status" value="1"/>
</dbReference>
<dbReference type="AlphaFoldDB" id="A0A5M5DTN2"/>
<dbReference type="InterPro" id="IPR017850">
    <property type="entry name" value="Alkaline_phosphatase_core_sf"/>
</dbReference>
<feature type="domain" description="Sulfatase N-terminal" evidence="2">
    <location>
        <begin position="30"/>
        <end position="376"/>
    </location>
</feature>
<keyword evidence="4" id="KW-1185">Reference proteome</keyword>
<evidence type="ECO:0000313" key="4">
    <source>
        <dbReference type="Proteomes" id="UP000473905"/>
    </source>
</evidence>
<proteinExistence type="predicted"/>
<comment type="caution">
    <text evidence="3">The sequence shown here is derived from an EMBL/GenBank/DDBJ whole genome shotgun (WGS) entry which is preliminary data.</text>
</comment>
<dbReference type="Gene3D" id="3.40.720.10">
    <property type="entry name" value="Alkaline Phosphatase, subunit A"/>
    <property type="match status" value="1"/>
</dbReference>
<feature type="modified residue" description="3-oxoalanine (Ser)" evidence="1">
    <location>
        <position position="78"/>
    </location>
</feature>
<reference evidence="3 4" key="1">
    <citation type="journal article" date="2019" name="Nat. Med.">
        <title>A library of human gut bacterial isolates paired with longitudinal multiomics data enables mechanistic microbiome research.</title>
        <authorList>
            <person name="Poyet M."/>
            <person name="Groussin M."/>
            <person name="Gibbons S.M."/>
            <person name="Avila-Pacheco J."/>
            <person name="Jiang X."/>
            <person name="Kearney S.M."/>
            <person name="Perrotta A.R."/>
            <person name="Berdy B."/>
            <person name="Zhao S."/>
            <person name="Lieberman T.D."/>
            <person name="Swanson P.K."/>
            <person name="Smith M."/>
            <person name="Roesemann S."/>
            <person name="Alexander J.E."/>
            <person name="Rich S.A."/>
            <person name="Livny J."/>
            <person name="Vlamakis H."/>
            <person name="Clish C."/>
            <person name="Bullock K."/>
            <person name="Deik A."/>
            <person name="Scott J."/>
            <person name="Pierce K.A."/>
            <person name="Xavier R.J."/>
            <person name="Alm E.J."/>
        </authorList>
    </citation>
    <scope>NUCLEOTIDE SEQUENCE [LARGE SCALE GENOMIC DNA]</scope>
    <source>
        <strain evidence="3 4">BIOML-A134</strain>
    </source>
</reference>
<organism evidence="3 4">
    <name type="scientific">Bacteroides ovatus</name>
    <dbReference type="NCBI Taxonomy" id="28116"/>
    <lineage>
        <taxon>Bacteria</taxon>
        <taxon>Pseudomonadati</taxon>
        <taxon>Bacteroidota</taxon>
        <taxon>Bacteroidia</taxon>
        <taxon>Bacteroidales</taxon>
        <taxon>Bacteroidaceae</taxon>
        <taxon>Bacteroides</taxon>
    </lineage>
</organism>
<evidence type="ECO:0000313" key="3">
    <source>
        <dbReference type="EMBL" id="KAA4091700.1"/>
    </source>
</evidence>
<dbReference type="PROSITE" id="PS51257">
    <property type="entry name" value="PROKAR_LIPOPROTEIN"/>
    <property type="match status" value="1"/>
</dbReference>
<protein>
    <submittedName>
        <fullName evidence="3">Arylsulfatase</fullName>
    </submittedName>
</protein>
<dbReference type="Gene3D" id="3.30.1120.10">
    <property type="match status" value="1"/>
</dbReference>
<evidence type="ECO:0000259" key="2">
    <source>
        <dbReference type="Pfam" id="PF00884"/>
    </source>
</evidence>
<dbReference type="InterPro" id="IPR052701">
    <property type="entry name" value="GAG_Ulvan_Degrading_Sulfatases"/>
</dbReference>
<dbReference type="SUPFAM" id="SSF53649">
    <property type="entry name" value="Alkaline phosphatase-like"/>
    <property type="match status" value="1"/>
</dbReference>
<dbReference type="Proteomes" id="UP000473905">
    <property type="component" value="Unassembled WGS sequence"/>
</dbReference>
<comment type="PTM">
    <text evidence="1">The conversion to 3-oxoalanine (also known as C-formylglycine, FGly), of a serine or cysteine residue in prokaryotes and of a cysteine residue in eukaryotes, is critical for catalytic activity.</text>
</comment>
<sequence length="481" mass="53470">MKTESFTSLFALCMLASCSVSEKNKLESRPNVVFILADDLGYGDVSCYGQEKFTTPNIDALASEGMKFTQFYAGCTVSAPSRCSLMTGFHTGHAQVRGNRELKGEGQLPMAEGTYTIARMFKDNGYATGAFGKWGLGFPGSEGDPNNQGFDEFFGYNCQRQAHRYYPSHLWHNQEKVILEGNDTKNKTVYAPDLIHEKALDFIRTNKDKPFFAFIPVIQPHAELLVPEDSIIEKYRGKYPETPFVADKEGAEYGDPDFDVKAYCSQPEPHATFAAMVSRVDKYVGDVTGLLKELGIDDNTIVIFSSDNGPHLEGGADPDFWNSNGDFSGYKRSMTDGGIRVPMIIKWGDRIKAGSVEQHIGAFYDFMPTFADLLGVDVDKTDGISLLPVITGSGEQKAHEFLYWEHQGNVAIRMGDWKAIRTGLLKDKDAPLKLYNISSDVAEVNDVAALNPEIAAKAMEIMKREHTVNHNYPLYASERKK</sequence>
<dbReference type="Pfam" id="PF00884">
    <property type="entry name" value="Sulfatase"/>
    <property type="match status" value="1"/>
</dbReference>